<accession>A0ABY9YZS8</accession>
<dbReference type="RefSeq" id="WP_311884016.1">
    <property type="nucleotide sequence ID" value="NZ_CP119391.1"/>
</dbReference>
<evidence type="ECO:0000256" key="3">
    <source>
        <dbReference type="ARBA" id="ARBA00022692"/>
    </source>
</evidence>
<dbReference type="Proteomes" id="UP001301869">
    <property type="component" value="Chromosome"/>
</dbReference>
<evidence type="ECO:0000313" key="8">
    <source>
        <dbReference type="Proteomes" id="UP001301869"/>
    </source>
</evidence>
<evidence type="ECO:0000256" key="1">
    <source>
        <dbReference type="ARBA" id="ARBA00004141"/>
    </source>
</evidence>
<comment type="subcellular location">
    <subcellularLocation>
        <location evidence="1">Membrane</location>
        <topology evidence="1">Multi-pass membrane protein</topology>
    </subcellularLocation>
</comment>
<dbReference type="PANTHER" id="PTHR21716">
    <property type="entry name" value="TRANSMEMBRANE PROTEIN"/>
    <property type="match status" value="1"/>
</dbReference>
<keyword evidence="4 6" id="KW-1133">Transmembrane helix</keyword>
<evidence type="ECO:0000256" key="5">
    <source>
        <dbReference type="ARBA" id="ARBA00023136"/>
    </source>
</evidence>
<proteinExistence type="inferred from homology"/>
<feature type="transmembrane region" description="Helical" evidence="6">
    <location>
        <begin position="217"/>
        <end position="244"/>
    </location>
</feature>
<dbReference type="EMBL" id="CP119391">
    <property type="protein sequence ID" value="WNK20379.1"/>
    <property type="molecule type" value="Genomic_DNA"/>
</dbReference>
<evidence type="ECO:0000256" key="4">
    <source>
        <dbReference type="ARBA" id="ARBA00022989"/>
    </source>
</evidence>
<comment type="similarity">
    <text evidence="2">Belongs to the autoinducer-2 exporter (AI-2E) (TC 2.A.86) family.</text>
</comment>
<dbReference type="InterPro" id="IPR002549">
    <property type="entry name" value="AI-2E-like"/>
</dbReference>
<keyword evidence="8" id="KW-1185">Reference proteome</keyword>
<evidence type="ECO:0000313" key="7">
    <source>
        <dbReference type="EMBL" id="WNK20379.1"/>
    </source>
</evidence>
<keyword evidence="3 6" id="KW-0812">Transmembrane</keyword>
<feature type="transmembrane region" description="Helical" evidence="6">
    <location>
        <begin position="178"/>
        <end position="197"/>
    </location>
</feature>
<organism evidence="7 8">
    <name type="scientific">Halomonas piscis</name>
    <dbReference type="NCBI Taxonomy" id="3031727"/>
    <lineage>
        <taxon>Bacteria</taxon>
        <taxon>Pseudomonadati</taxon>
        <taxon>Pseudomonadota</taxon>
        <taxon>Gammaproteobacteria</taxon>
        <taxon>Oceanospirillales</taxon>
        <taxon>Halomonadaceae</taxon>
        <taxon>Halomonas</taxon>
    </lineage>
</organism>
<feature type="transmembrane region" description="Helical" evidence="6">
    <location>
        <begin position="118"/>
        <end position="140"/>
    </location>
</feature>
<evidence type="ECO:0000256" key="2">
    <source>
        <dbReference type="ARBA" id="ARBA00009773"/>
    </source>
</evidence>
<sequence length="278" mass="30572">MGLLRMLLCVVTHNMHDSCRLFQSYHADFITHFMGIPQDSSADGVQKVETQGVSITERLVSLGPVYLGQVIFTLVLLIFLLASGDMFYEKIVHTLPNLRDKRRAKQIAQAIERQLSRYLLTITVINAGLGTAVGLAMWALGMPSPLIFGIIAFLFNFVPYLGAIIGVAIAATVALVSFTWLGMPLVVGGAYLALTTLEGQFVTPYFIGRSLRLNSVVVFLAISFWAWLWSAVGMIVAVPLLVAVKTFCDHISAMEPLGNFLAERHAERESYSEEQASD</sequence>
<name>A0ABY9YZS8_9GAMM</name>
<evidence type="ECO:0000256" key="6">
    <source>
        <dbReference type="SAM" id="Phobius"/>
    </source>
</evidence>
<reference evidence="7 8" key="1">
    <citation type="submission" date="2023-03" db="EMBL/GenBank/DDBJ databases">
        <title>Halomonas sp. nov., isolated from Korean tranditional fermented seafood 'Jeotgal'.</title>
        <authorList>
            <person name="Kim B."/>
            <person name="Shin N.-R."/>
        </authorList>
    </citation>
    <scope>NUCLEOTIDE SEQUENCE [LARGE SCALE GENOMIC DNA]</scope>
    <source>
        <strain evidence="7 8">SG2L-4</strain>
    </source>
</reference>
<protein>
    <submittedName>
        <fullName evidence="7">AI-2E family transporter</fullName>
    </submittedName>
</protein>
<feature type="transmembrane region" description="Helical" evidence="6">
    <location>
        <begin position="146"/>
        <end position="171"/>
    </location>
</feature>
<keyword evidence="5 6" id="KW-0472">Membrane</keyword>
<dbReference type="Pfam" id="PF01594">
    <property type="entry name" value="AI-2E_transport"/>
    <property type="match status" value="1"/>
</dbReference>
<gene>
    <name evidence="7" type="ORF">P1P91_01450</name>
</gene>
<dbReference type="PANTHER" id="PTHR21716:SF16">
    <property type="entry name" value="BLL1467 PROTEIN"/>
    <property type="match status" value="1"/>
</dbReference>
<feature type="transmembrane region" description="Helical" evidence="6">
    <location>
        <begin position="66"/>
        <end position="88"/>
    </location>
</feature>